<dbReference type="Proteomes" id="UP000288805">
    <property type="component" value="Unassembled WGS sequence"/>
</dbReference>
<sequence>MLLQFTISPPLHQQLSGFPSFTLPRSVNYRKHSITCSISQIHSYGTVDYERRPLVKWNAVYRRISLMENPEMGSASVLNQWENEGKRLTKWELCRVVKELRKFKRFKMALEVMGSKLGQSWNPSGKEKTIGFFRSLRGLRPKSGGFLLGWWVNGRGGKGVEVSYLLLKVNLEKSELIPVGSVKNVDELAKEFGCKVAQKTGFMEEAVLVLGLRLEQIQRDILWGEGALEQKSDLVQWAIIYSDKSKGRLGSLAKNVGEEEGGWRSSKVRDGYRFGLWKAIRKDWDLLGSKVTFSVGNGRRGLLGPHFSKRLNDWEIDLVERFFLRLQTWRVSSDKEDRLVWAREKSGTFFVEALYKEKEKAWWVAPLCLLWMVKKERNNRAFGNKELSDKGIKLAFLCNLWA</sequence>
<gene>
    <name evidence="1" type="primary">VvCHDp000914_2</name>
    <name evidence="1" type="ORF">CK203_034172</name>
</gene>
<evidence type="ECO:0000313" key="1">
    <source>
        <dbReference type="EMBL" id="RVW95274.1"/>
    </source>
</evidence>
<evidence type="ECO:0000313" key="2">
    <source>
        <dbReference type="Proteomes" id="UP000288805"/>
    </source>
</evidence>
<dbReference type="OrthoDB" id="1908178at2759"/>
<organism evidence="1 2">
    <name type="scientific">Vitis vinifera</name>
    <name type="common">Grape</name>
    <dbReference type="NCBI Taxonomy" id="29760"/>
    <lineage>
        <taxon>Eukaryota</taxon>
        <taxon>Viridiplantae</taxon>
        <taxon>Streptophyta</taxon>
        <taxon>Embryophyta</taxon>
        <taxon>Tracheophyta</taxon>
        <taxon>Spermatophyta</taxon>
        <taxon>Magnoliopsida</taxon>
        <taxon>eudicotyledons</taxon>
        <taxon>Gunneridae</taxon>
        <taxon>Pentapetalae</taxon>
        <taxon>rosids</taxon>
        <taxon>Vitales</taxon>
        <taxon>Vitaceae</taxon>
        <taxon>Viteae</taxon>
        <taxon>Vitis</taxon>
    </lineage>
</organism>
<dbReference type="EMBL" id="QGNW01000115">
    <property type="protein sequence ID" value="RVW95274.1"/>
    <property type="molecule type" value="Genomic_DNA"/>
</dbReference>
<name>A0A438IEY4_VITVI</name>
<dbReference type="AlphaFoldDB" id="A0A438IEY4"/>
<proteinExistence type="predicted"/>
<protein>
    <submittedName>
        <fullName evidence="1">Pentatricopeptide repeat-containing protein</fullName>
    </submittedName>
</protein>
<accession>A0A438IEY4</accession>
<reference evidence="1 2" key="1">
    <citation type="journal article" date="2018" name="PLoS Genet.">
        <title>Population sequencing reveals clonal diversity and ancestral inbreeding in the grapevine cultivar Chardonnay.</title>
        <authorList>
            <person name="Roach M.J."/>
            <person name="Johnson D.L."/>
            <person name="Bohlmann J."/>
            <person name="van Vuuren H.J."/>
            <person name="Jones S.J."/>
            <person name="Pretorius I.S."/>
            <person name="Schmidt S.A."/>
            <person name="Borneman A.R."/>
        </authorList>
    </citation>
    <scope>NUCLEOTIDE SEQUENCE [LARGE SCALE GENOMIC DNA]</scope>
    <source>
        <strain evidence="2">cv. Chardonnay</strain>
        <tissue evidence="1">Leaf</tissue>
    </source>
</reference>
<comment type="caution">
    <text evidence="1">The sequence shown here is derived from an EMBL/GenBank/DDBJ whole genome shotgun (WGS) entry which is preliminary data.</text>
</comment>